<dbReference type="AlphaFoldDB" id="A0A9D4RD00"/>
<dbReference type="EMBL" id="JAIWYP010000002">
    <property type="protein sequence ID" value="KAH3862963.1"/>
    <property type="molecule type" value="Genomic_DNA"/>
</dbReference>
<name>A0A9D4RD00_DREPO</name>
<protein>
    <submittedName>
        <fullName evidence="2">Uncharacterized protein</fullName>
    </submittedName>
</protein>
<keyword evidence="1" id="KW-1133">Transmembrane helix</keyword>
<feature type="transmembrane region" description="Helical" evidence="1">
    <location>
        <begin position="12"/>
        <end position="32"/>
    </location>
</feature>
<keyword evidence="3" id="KW-1185">Reference proteome</keyword>
<organism evidence="2 3">
    <name type="scientific">Dreissena polymorpha</name>
    <name type="common">Zebra mussel</name>
    <name type="synonym">Mytilus polymorpha</name>
    <dbReference type="NCBI Taxonomy" id="45954"/>
    <lineage>
        <taxon>Eukaryota</taxon>
        <taxon>Metazoa</taxon>
        <taxon>Spiralia</taxon>
        <taxon>Lophotrochozoa</taxon>
        <taxon>Mollusca</taxon>
        <taxon>Bivalvia</taxon>
        <taxon>Autobranchia</taxon>
        <taxon>Heteroconchia</taxon>
        <taxon>Euheterodonta</taxon>
        <taxon>Imparidentia</taxon>
        <taxon>Neoheterodontei</taxon>
        <taxon>Myida</taxon>
        <taxon>Dreissenoidea</taxon>
        <taxon>Dreissenidae</taxon>
        <taxon>Dreissena</taxon>
    </lineage>
</organism>
<sequence length="173" mass="19620">MRQYKATSIVFLYLVIVIVTSVAYLILILFSKLEYALIRQSTDIILNINCLLDPCVYVIWYRECRMEILKMFSTCFPGLKDRIETMRHEIFFIVDTKNSGVITCDARSREAAPTSDPSHSHLTDKEICGPNARSMEVITAPPQWPSYSHVNGLEMCGRDGRSREVITAPSPGP</sequence>
<proteinExistence type="predicted"/>
<keyword evidence="1" id="KW-0472">Membrane</keyword>
<reference evidence="2" key="2">
    <citation type="submission" date="2020-11" db="EMBL/GenBank/DDBJ databases">
        <authorList>
            <person name="McCartney M.A."/>
            <person name="Auch B."/>
            <person name="Kono T."/>
            <person name="Mallez S."/>
            <person name="Becker A."/>
            <person name="Gohl D.M."/>
            <person name="Silverstein K.A.T."/>
            <person name="Koren S."/>
            <person name="Bechman K.B."/>
            <person name="Herman A."/>
            <person name="Abrahante J.E."/>
            <person name="Garbe J."/>
        </authorList>
    </citation>
    <scope>NUCLEOTIDE SEQUENCE</scope>
    <source>
        <strain evidence="2">Duluth1</strain>
        <tissue evidence="2">Whole animal</tissue>
    </source>
</reference>
<feature type="transmembrane region" description="Helical" evidence="1">
    <location>
        <begin position="44"/>
        <end position="61"/>
    </location>
</feature>
<accession>A0A9D4RD00</accession>
<evidence type="ECO:0000313" key="3">
    <source>
        <dbReference type="Proteomes" id="UP000828390"/>
    </source>
</evidence>
<evidence type="ECO:0000256" key="1">
    <source>
        <dbReference type="SAM" id="Phobius"/>
    </source>
</evidence>
<evidence type="ECO:0000313" key="2">
    <source>
        <dbReference type="EMBL" id="KAH3862963.1"/>
    </source>
</evidence>
<gene>
    <name evidence="2" type="ORF">DPMN_025939</name>
</gene>
<comment type="caution">
    <text evidence="2">The sequence shown here is derived from an EMBL/GenBank/DDBJ whole genome shotgun (WGS) entry which is preliminary data.</text>
</comment>
<keyword evidence="1" id="KW-0812">Transmembrane</keyword>
<reference evidence="2" key="1">
    <citation type="journal article" date="2019" name="bioRxiv">
        <title>The Genome of the Zebra Mussel, Dreissena polymorpha: A Resource for Invasive Species Research.</title>
        <authorList>
            <person name="McCartney M.A."/>
            <person name="Auch B."/>
            <person name="Kono T."/>
            <person name="Mallez S."/>
            <person name="Zhang Y."/>
            <person name="Obille A."/>
            <person name="Becker A."/>
            <person name="Abrahante J.E."/>
            <person name="Garbe J."/>
            <person name="Badalamenti J.P."/>
            <person name="Herman A."/>
            <person name="Mangelson H."/>
            <person name="Liachko I."/>
            <person name="Sullivan S."/>
            <person name="Sone E.D."/>
            <person name="Koren S."/>
            <person name="Silverstein K.A.T."/>
            <person name="Beckman K.B."/>
            <person name="Gohl D.M."/>
        </authorList>
    </citation>
    <scope>NUCLEOTIDE SEQUENCE</scope>
    <source>
        <strain evidence="2">Duluth1</strain>
        <tissue evidence="2">Whole animal</tissue>
    </source>
</reference>
<dbReference type="SUPFAM" id="SSF81321">
    <property type="entry name" value="Family A G protein-coupled receptor-like"/>
    <property type="match status" value="1"/>
</dbReference>
<dbReference type="Proteomes" id="UP000828390">
    <property type="component" value="Unassembled WGS sequence"/>
</dbReference>